<dbReference type="EMBL" id="CP077090">
    <property type="protein sequence ID" value="QXI14714.1"/>
    <property type="molecule type" value="Genomic_DNA"/>
</dbReference>
<name>A0A9E6NVX5_9PSED</name>
<proteinExistence type="predicted"/>
<evidence type="ECO:0000313" key="4">
    <source>
        <dbReference type="Proteomes" id="UP000627092"/>
    </source>
</evidence>
<reference evidence="3" key="1">
    <citation type="journal article" date="2020" name="Microorganisms">
        <title>Reliable Identification of Environmental Pseudomonas Isolates Using the rpoD Gene.</title>
        <authorList>
            <consortium name="The Broad Institute Genome Sequencing Platform"/>
            <person name="Girard L."/>
            <person name="Lood C."/>
            <person name="Rokni-Zadeh H."/>
            <person name="van Noort V."/>
            <person name="Lavigne R."/>
            <person name="De Mot R."/>
        </authorList>
    </citation>
    <scope>NUCLEOTIDE SEQUENCE</scope>
    <source>
        <strain evidence="3">OE 48.2</strain>
    </source>
</reference>
<keyword evidence="1" id="KW-0732">Signal</keyword>
<dbReference type="InterPro" id="IPR036937">
    <property type="entry name" value="Adhesion_dom_fimbrial_sf"/>
</dbReference>
<evidence type="ECO:0000256" key="1">
    <source>
        <dbReference type="SAM" id="SignalP"/>
    </source>
</evidence>
<organism evidence="3 4">
    <name type="scientific">Pseudomonas zeae</name>
    <dbReference type="NCBI Taxonomy" id="2745510"/>
    <lineage>
        <taxon>Bacteria</taxon>
        <taxon>Pseudomonadati</taxon>
        <taxon>Pseudomonadota</taxon>
        <taxon>Gammaproteobacteria</taxon>
        <taxon>Pseudomonadales</taxon>
        <taxon>Pseudomonadaceae</taxon>
        <taxon>Pseudomonas</taxon>
    </lineage>
</organism>
<dbReference type="GO" id="GO:0009289">
    <property type="term" value="C:pilus"/>
    <property type="evidence" value="ECO:0007669"/>
    <property type="project" value="InterPro"/>
</dbReference>
<feature type="signal peptide" evidence="1">
    <location>
        <begin position="1"/>
        <end position="31"/>
    </location>
</feature>
<dbReference type="Proteomes" id="UP000627092">
    <property type="component" value="Chromosome"/>
</dbReference>
<dbReference type="KEGG" id="pze:HU754_019780"/>
<dbReference type="InterPro" id="IPR000259">
    <property type="entry name" value="Adhesion_dom_fimbrial"/>
</dbReference>
<protein>
    <submittedName>
        <fullName evidence="3">Fimbrial protein</fullName>
    </submittedName>
</protein>
<dbReference type="GO" id="GO:0007155">
    <property type="term" value="P:cell adhesion"/>
    <property type="evidence" value="ECO:0007669"/>
    <property type="project" value="InterPro"/>
</dbReference>
<dbReference type="Gene3D" id="2.60.40.1090">
    <property type="entry name" value="Fimbrial-type adhesion domain"/>
    <property type="match status" value="1"/>
</dbReference>
<sequence>MQRRETVSLFSTLTRLVAAAVLLGASQLASAMVCKSLDGGSYLSEYIGPVSVPDTVPDGTIIWRSKTHVVPADCWKLFDLHFREDDPIYFYGNPAGLNATPWGIEFGLVYRGVTAWDGDWSSNPTQGVNSGFVSRGCPDATSGADMLACSRVTPSIAFQVVIRKRGLLPLQRPSQDTYDVFQFDGLYGLNGGPSNPAGNFRFQLSGLQNIVGTACTVDVTVTPEPGIVDFGVIQKTTTGFSPPNPTRPFSLALEKKCSSAINIGATFVTANQQGLYNILPTAGSQFGIQVRDAHNNLVQINEPFPLANFPADVSHIDVPFSASVVSLGDPEVGPFEAIMVVQIVYY</sequence>
<evidence type="ECO:0000259" key="2">
    <source>
        <dbReference type="Pfam" id="PF00419"/>
    </source>
</evidence>
<accession>A0A9E6NVX5</accession>
<dbReference type="Pfam" id="PF00419">
    <property type="entry name" value="Fimbrial"/>
    <property type="match status" value="1"/>
</dbReference>
<reference evidence="3" key="2">
    <citation type="journal article" date="2021" name="Microorganisms">
        <title>The Ever-Expanding Pseudomonas Genus: Description of 43 New Species and Partition of the Pseudomonas putida Group.</title>
        <authorList>
            <person name="Girard L."/>
            <person name="Lood C."/>
            <person name="Hofte M."/>
            <person name="Vandamme P."/>
            <person name="Rokni-Zadeh H."/>
            <person name="van Noort V."/>
            <person name="Lavigne R."/>
            <person name="De Mot R."/>
        </authorList>
    </citation>
    <scope>NUCLEOTIDE SEQUENCE</scope>
    <source>
        <strain evidence="3">OE 48.2</strain>
    </source>
</reference>
<dbReference type="SUPFAM" id="SSF49401">
    <property type="entry name" value="Bacterial adhesins"/>
    <property type="match status" value="1"/>
</dbReference>
<gene>
    <name evidence="3" type="ORF">HU754_019780</name>
</gene>
<evidence type="ECO:0000313" key="3">
    <source>
        <dbReference type="EMBL" id="QXI14714.1"/>
    </source>
</evidence>
<dbReference type="InterPro" id="IPR008966">
    <property type="entry name" value="Adhesion_dom_sf"/>
</dbReference>
<dbReference type="AlphaFoldDB" id="A0A9E6NVX5"/>
<feature type="domain" description="Fimbrial-type adhesion" evidence="2">
    <location>
        <begin position="209"/>
        <end position="345"/>
    </location>
</feature>
<feature type="chain" id="PRO_5038563382" evidence="1">
    <location>
        <begin position="32"/>
        <end position="346"/>
    </location>
</feature>